<protein>
    <submittedName>
        <fullName evidence="1">Uncharacterized protein</fullName>
    </submittedName>
</protein>
<gene>
    <name evidence="1" type="ORF">LMG3441_01245</name>
</gene>
<dbReference type="AlphaFoldDB" id="A0A6S6ZEB8"/>
<evidence type="ECO:0000313" key="1">
    <source>
        <dbReference type="EMBL" id="CAB3674400.1"/>
    </source>
</evidence>
<organism evidence="1 2">
    <name type="scientific">Achromobacter kerstersii</name>
    <dbReference type="NCBI Taxonomy" id="1353890"/>
    <lineage>
        <taxon>Bacteria</taxon>
        <taxon>Pseudomonadati</taxon>
        <taxon>Pseudomonadota</taxon>
        <taxon>Betaproteobacteria</taxon>
        <taxon>Burkholderiales</taxon>
        <taxon>Alcaligenaceae</taxon>
        <taxon>Achromobacter</taxon>
    </lineage>
</organism>
<dbReference type="RefSeq" id="WP_054421478.1">
    <property type="nucleotide sequence ID" value="NZ_CADIJQ010000001.1"/>
</dbReference>
<name>A0A6S6ZEB8_9BURK</name>
<dbReference type="EMBL" id="CADIJQ010000001">
    <property type="protein sequence ID" value="CAB3674400.1"/>
    <property type="molecule type" value="Genomic_DNA"/>
</dbReference>
<keyword evidence="2" id="KW-1185">Reference proteome</keyword>
<dbReference type="Proteomes" id="UP000494269">
    <property type="component" value="Unassembled WGS sequence"/>
</dbReference>
<proteinExistence type="predicted"/>
<sequence>MELTLPKSLQKPLEREAADANRTLHAHILKKLESVTPPVEAINPAVLKAGLPKLVDYLSRMPGVNVLSSQVTSDAYWWVKFTIDLQNPLAWQVVQELGFVLNDASIHDKLPTVFKPVSPPPYMNGGPQDFLSWVIESTYNYIDPAWIAQTLEGYLPRPVDDLSQWASGDDRE</sequence>
<accession>A0A6S6ZEB8</accession>
<reference evidence="1 2" key="1">
    <citation type="submission" date="2020-04" db="EMBL/GenBank/DDBJ databases">
        <authorList>
            <person name="De Canck E."/>
        </authorList>
    </citation>
    <scope>NUCLEOTIDE SEQUENCE [LARGE SCALE GENOMIC DNA]</scope>
    <source>
        <strain evidence="1 2">LMG 3441</strain>
    </source>
</reference>
<evidence type="ECO:0000313" key="2">
    <source>
        <dbReference type="Proteomes" id="UP000494269"/>
    </source>
</evidence>